<feature type="compositionally biased region" description="Polar residues" evidence="1">
    <location>
        <begin position="606"/>
        <end position="617"/>
    </location>
</feature>
<feature type="region of interest" description="Disordered" evidence="1">
    <location>
        <begin position="384"/>
        <end position="660"/>
    </location>
</feature>
<feature type="region of interest" description="Disordered" evidence="1">
    <location>
        <begin position="896"/>
        <end position="929"/>
    </location>
</feature>
<dbReference type="PANTHER" id="PTHR39072:SF3">
    <property type="entry name" value="RE48511P"/>
    <property type="match status" value="1"/>
</dbReference>
<feature type="compositionally biased region" description="Basic and acidic residues" evidence="1">
    <location>
        <begin position="139"/>
        <end position="154"/>
    </location>
</feature>
<feature type="region of interest" description="Disordered" evidence="1">
    <location>
        <begin position="272"/>
        <end position="316"/>
    </location>
</feature>
<feature type="compositionally biased region" description="Polar residues" evidence="1">
    <location>
        <begin position="282"/>
        <end position="295"/>
    </location>
</feature>
<dbReference type="AlphaFoldDB" id="A0A6M2DWL8"/>
<dbReference type="InterPro" id="IPR031866">
    <property type="entry name" value="DUF4758"/>
</dbReference>
<feature type="compositionally biased region" description="Low complexity" evidence="1">
    <location>
        <begin position="558"/>
        <end position="569"/>
    </location>
</feature>
<sequence length="1102" mass="118396">MVQSTIRMTLYLYCGLLLVMQGLTVVIGTADSPVYVNAVKVGPPAEIIQPTAAAAAADRVTQTVYGFLDFTTTIGNTVMVFSPQSAAPPAGTTKVEQTTKPAATTTTVIQTKPTENQKPATRKAPVEIIKPSKPVVKSTTEKKALASTESKKSNTEIVKSQPQAQAKPPKLEVISSFVEVRAETKLPKVMSRVEIVEGTSIASSKVEIINNGATITPQLPVQHVVYSSVVEVRSSGEDQDVPVVLNNIGEPEYDYLSRQPAQIVDESYRIIDLKRPPGGSSGNAAPQQNKPQSKQRLSESGKNRANAAQQAQVHPTGLVTRLGGTVVKEGVTTVHETSVIGTYINGKYAQVLQSTSRIYQEGSKPKPTPSNSGQPRILKTAAPHLQHQVKQSKHHQANPELPSSGSDGALPLEALFQGNQADQTRTPRKPAVTSSGGGNYKNRLRPGKNQAPSGNFQKHSQDENSERQIDIAPSSTKKAGRRTTQGRYSNRFGRTQQPELATVSVVSEQSASSSPRRPKTGARFGKSNSNNQQQSPISEAAPSSPNRRSYKPKPTPAEQQSSSVTETTSLYKFKLNRAPGRWQYKTTPKPRVTIRKQQPDEPHPVTPSNHASSSDIPVSSGAAAVSEPQVGAESEDLESSSSQHGSRLSDDVDDAADNAIDDPFPIQTVKIAISTPADFQNVYFEIATIKSPYTFQVGTLKNTRYVTVTSTFEKFLVEPTPSPQITPTSVAASEPLTEDILATATAVPAAGQHHLARHLAETGIATLPPLLLPSDAETPPLETMTETFSTAERVLKTHVLPVVRNATTAKLTLVQTYDVTRLVTATKTLPPAEAYHFVPSRALTEFDSGLDEAGSELHLALDFSEDGDENERRDTVKVLPEDLDLANIGSDFNLSDVDRTNASHKKPIGPPKAPSTTTPAPRPAEPQLTPEQLQQLALLRFLNPAAAPTPQLITSSKPVIRLETVYESHVIPLFDGANTILSTISRPVATVTKTDFEVVTSTAAAIAPPILPPNPLFPQLPNQQFQITSTPIVTQAIVTATDSKVLKLTFGAKTAYTTLYSTRVVPTLVTTYLTASVPFVQPTAAAFPGYFPAPYPGFPFVG</sequence>
<reference evidence="4" key="1">
    <citation type="submission" date="2020-03" db="EMBL/GenBank/DDBJ databases">
        <title>Transcriptomic Profiling of the Digestive Tract of the Rat Flea, Xenopsylla cheopis, Following Blood Feeding and Infection with Yersinia pestis.</title>
        <authorList>
            <person name="Bland D.M."/>
            <person name="Martens C.A."/>
            <person name="Virtaneva K."/>
            <person name="Kanakabandi K."/>
            <person name="Long D."/>
            <person name="Rosenke R."/>
            <person name="Saturday G.A."/>
            <person name="Hoyt F.H."/>
            <person name="Bruno D.P."/>
            <person name="Ribeiro J.M.C."/>
            <person name="Hinnebusch J."/>
        </authorList>
    </citation>
    <scope>NUCLEOTIDE SEQUENCE</scope>
</reference>
<keyword evidence="2" id="KW-0732">Signal</keyword>
<feature type="domain" description="DUF4758" evidence="3">
    <location>
        <begin position="201"/>
        <end position="356"/>
    </location>
</feature>
<feature type="chain" id="PRO_5026689142" evidence="2">
    <location>
        <begin position="31"/>
        <end position="1102"/>
    </location>
</feature>
<evidence type="ECO:0000256" key="2">
    <source>
        <dbReference type="SAM" id="SignalP"/>
    </source>
</evidence>
<evidence type="ECO:0000259" key="3">
    <source>
        <dbReference type="Pfam" id="PF15950"/>
    </source>
</evidence>
<feature type="region of interest" description="Disordered" evidence="1">
    <location>
        <begin position="137"/>
        <end position="165"/>
    </location>
</feature>
<evidence type="ECO:0000313" key="4">
    <source>
        <dbReference type="EMBL" id="NOV50755.1"/>
    </source>
</evidence>
<feature type="compositionally biased region" description="Low complexity" evidence="1">
    <location>
        <begin position="914"/>
        <end position="929"/>
    </location>
</feature>
<feature type="compositionally biased region" description="Polar residues" evidence="1">
    <location>
        <begin position="155"/>
        <end position="164"/>
    </location>
</feature>
<protein>
    <submittedName>
        <fullName evidence="4">Putative mucin-5ac isoform x1</fullName>
    </submittedName>
</protein>
<name>A0A6M2DWL8_XENCH</name>
<feature type="compositionally biased region" description="Polar residues" evidence="1">
    <location>
        <begin position="473"/>
        <end position="499"/>
    </location>
</feature>
<feature type="compositionally biased region" description="Basic and acidic residues" evidence="1">
    <location>
        <begin position="459"/>
        <end position="469"/>
    </location>
</feature>
<dbReference type="Pfam" id="PF15950">
    <property type="entry name" value="DUF4758"/>
    <property type="match status" value="1"/>
</dbReference>
<organism evidence="4">
    <name type="scientific">Xenopsylla cheopis</name>
    <name type="common">Oriental rat flea</name>
    <name type="synonym">Pulex cheopis</name>
    <dbReference type="NCBI Taxonomy" id="163159"/>
    <lineage>
        <taxon>Eukaryota</taxon>
        <taxon>Metazoa</taxon>
        <taxon>Ecdysozoa</taxon>
        <taxon>Arthropoda</taxon>
        <taxon>Hexapoda</taxon>
        <taxon>Insecta</taxon>
        <taxon>Pterygota</taxon>
        <taxon>Neoptera</taxon>
        <taxon>Endopterygota</taxon>
        <taxon>Siphonaptera</taxon>
        <taxon>Pulicidae</taxon>
        <taxon>Xenopsyllinae</taxon>
        <taxon>Xenopsylla</taxon>
    </lineage>
</organism>
<feature type="signal peptide" evidence="2">
    <location>
        <begin position="1"/>
        <end position="30"/>
    </location>
</feature>
<feature type="compositionally biased region" description="Acidic residues" evidence="1">
    <location>
        <begin position="651"/>
        <end position="660"/>
    </location>
</feature>
<evidence type="ECO:0000256" key="1">
    <source>
        <dbReference type="SAM" id="MobiDB-lite"/>
    </source>
</evidence>
<accession>A0A6M2DWL8</accession>
<dbReference type="EMBL" id="GIIL01007029">
    <property type="protein sequence ID" value="NOV50755.1"/>
    <property type="molecule type" value="Transcribed_RNA"/>
</dbReference>
<feature type="compositionally biased region" description="Low complexity" evidence="1">
    <location>
        <begin position="503"/>
        <end position="514"/>
    </location>
</feature>
<proteinExistence type="predicted"/>
<dbReference type="PANTHER" id="PTHR39072">
    <property type="entry name" value="RE48511P"/>
    <property type="match status" value="1"/>
</dbReference>